<organism evidence="1 2">
    <name type="scientific">Streptomyces marispadix</name>
    <dbReference type="NCBI Taxonomy" id="2922868"/>
    <lineage>
        <taxon>Bacteria</taxon>
        <taxon>Bacillati</taxon>
        <taxon>Actinomycetota</taxon>
        <taxon>Actinomycetes</taxon>
        <taxon>Kitasatosporales</taxon>
        <taxon>Streptomycetaceae</taxon>
        <taxon>Streptomyces</taxon>
    </lineage>
</organism>
<keyword evidence="2" id="KW-1185">Reference proteome</keyword>
<reference evidence="1" key="2">
    <citation type="journal article" date="2023" name="Int. J. Syst. Evol. Microbiol.">
        <title>Streptomyces marispadix sp. nov., isolated from marine beach sediment of the Northern Coast of Portugal.</title>
        <authorList>
            <person name="dos Santos J.D.N."/>
            <person name="Vitorino I.R."/>
            <person name="Kallscheuer N."/>
            <person name="Srivastava A."/>
            <person name="Krautwurst S."/>
            <person name="Marz M."/>
            <person name="Jogler C."/>
            <person name="Lobo Da Cunha A."/>
            <person name="Catita J."/>
            <person name="Goncalves H."/>
            <person name="Gonzalez I."/>
            <person name="Reyes F."/>
            <person name="Lage O.M."/>
        </authorList>
    </citation>
    <scope>NUCLEOTIDE SEQUENCE</scope>
    <source>
        <strain evidence="1">M600PL45_2</strain>
    </source>
</reference>
<dbReference type="SUPFAM" id="SSF53850">
    <property type="entry name" value="Periplasmic binding protein-like II"/>
    <property type="match status" value="1"/>
</dbReference>
<proteinExistence type="predicted"/>
<evidence type="ECO:0000313" key="1">
    <source>
        <dbReference type="EMBL" id="MCH6160868.1"/>
    </source>
</evidence>
<accession>A0ABS9SXD8</accession>
<dbReference type="EMBL" id="JAKWJU010000002">
    <property type="protein sequence ID" value="MCH6160868.1"/>
    <property type="molecule type" value="Genomic_DNA"/>
</dbReference>
<comment type="caution">
    <text evidence="1">The sequence shown here is derived from an EMBL/GenBank/DDBJ whole genome shotgun (WGS) entry which is preliminary data.</text>
</comment>
<gene>
    <name evidence="1" type="ORF">MMA15_10790</name>
</gene>
<sequence length="329" mass="36583">MKPLFTMACQAYDRMEPLRSGSVPIGGAELNFLDLPVEETFFRMLKFGEFDIAEMSLSTYVLTLAEGSPFVAVPVFPSRAFRHSAVYVREDSPVTDPAELAGGTVGVPEYQITAAVWVRGILAEHHGLGVGSVRYRTGGLDTPGRVEKLALRLPAGVEVTPAGPEQTLSRMLLDGSLDAIYSARNPGPFNEPGHGGLRRLFPDPEAVEREYHERTGIFPIMHTLVIRRDVYERHRWLARELVKACARAKDAGLAGIGETAALRFALPWLWAEAERTRAALGEDWWPYGFEPNRTNLETFLRYSHEQGLAARRYEAEELFAPETLAEVVV</sequence>
<dbReference type="Proteomes" id="UP001166784">
    <property type="component" value="Unassembled WGS sequence"/>
</dbReference>
<name>A0ABS9SXD8_9ACTN</name>
<reference evidence="1" key="1">
    <citation type="submission" date="2022-03" db="EMBL/GenBank/DDBJ databases">
        <authorList>
            <person name="Santos J.D.N."/>
            <person name="Kallscheuer N."/>
            <person name="Jogler C."/>
            <person name="Lage O.M."/>
        </authorList>
    </citation>
    <scope>NUCLEOTIDE SEQUENCE</scope>
    <source>
        <strain evidence="1">M600PL45_2</strain>
    </source>
</reference>
<dbReference type="Gene3D" id="3.40.190.10">
    <property type="entry name" value="Periplasmic binding protein-like II"/>
    <property type="match status" value="2"/>
</dbReference>
<protein>
    <submittedName>
        <fullName evidence="1">ABC transporter substrate-binding protein</fullName>
    </submittedName>
</protein>
<dbReference type="RefSeq" id="WP_241058893.1">
    <property type="nucleotide sequence ID" value="NZ_JAKWJU010000002.1"/>
</dbReference>
<evidence type="ECO:0000313" key="2">
    <source>
        <dbReference type="Proteomes" id="UP001166784"/>
    </source>
</evidence>